<feature type="transmembrane region" description="Helical" evidence="17">
    <location>
        <begin position="41"/>
        <end position="64"/>
    </location>
</feature>
<keyword evidence="3" id="KW-0808">Transferase</keyword>
<gene>
    <name evidence="18" type="ORF">LfDm3_1121</name>
</gene>
<proteinExistence type="inferred from homology"/>
<evidence type="ECO:0000256" key="9">
    <source>
        <dbReference type="ARBA" id="ARBA00032370"/>
    </source>
</evidence>
<reference evidence="18 19" key="1">
    <citation type="submission" date="2014-06" db="EMBL/GenBank/DDBJ databases">
        <title>Functional and comparative genomic analyses of the Drosophila gut microbiota identify candidate symbiosis factors.</title>
        <authorList>
            <person name="Newell P.D."/>
            <person name="Chaston J.M."/>
            <person name="Douglas A.E."/>
        </authorList>
    </citation>
    <scope>NUCLEOTIDE SEQUENCE [LARGE SCALE GENOMIC DNA]</scope>
    <source>
        <strain evidence="18 19">DmCS_002</strain>
    </source>
</reference>
<keyword evidence="8 17" id="KW-0472">Membrane</keyword>
<dbReference type="PANTHER" id="PTHR30474:SF2">
    <property type="entry name" value="PEPTIDOGLYCAN GLYCOSYLTRANSFERASE FTSW-RELATED"/>
    <property type="match status" value="1"/>
</dbReference>
<keyword evidence="2" id="KW-0328">Glycosyltransferase</keyword>
<dbReference type="PATRIC" id="fig|1614.7.peg.1065"/>
<protein>
    <recommendedName>
        <fullName evidence="12">Probable peptidoglycan glycosyltransferase FtsW</fullName>
        <ecNumber evidence="14">2.4.99.28</ecNumber>
    </recommendedName>
    <alternativeName>
        <fullName evidence="13">Cell division protein FtsW</fullName>
    </alternativeName>
    <alternativeName>
        <fullName evidence="10">Cell wall polymerase</fullName>
    </alternativeName>
    <alternativeName>
        <fullName evidence="9">Peptidoglycan polymerase</fullName>
    </alternativeName>
</protein>
<evidence type="ECO:0000256" key="1">
    <source>
        <dbReference type="ARBA" id="ARBA00004141"/>
    </source>
</evidence>
<feature type="transmembrane region" description="Helical" evidence="17">
    <location>
        <begin position="357"/>
        <end position="377"/>
    </location>
</feature>
<evidence type="ECO:0000256" key="13">
    <source>
        <dbReference type="ARBA" id="ARBA00041418"/>
    </source>
</evidence>
<dbReference type="GeneID" id="74913782"/>
<dbReference type="GO" id="GO:0051301">
    <property type="term" value="P:cell division"/>
    <property type="evidence" value="ECO:0007669"/>
    <property type="project" value="UniProtKB-KW"/>
</dbReference>
<dbReference type="GO" id="GO:0009252">
    <property type="term" value="P:peptidoglycan biosynthetic process"/>
    <property type="evidence" value="ECO:0007669"/>
    <property type="project" value="UniProtKB-KW"/>
</dbReference>
<evidence type="ECO:0000256" key="15">
    <source>
        <dbReference type="ARBA" id="ARBA00049902"/>
    </source>
</evidence>
<organism evidence="18 19">
    <name type="scientific">Fructilactobacillus fructivorans</name>
    <dbReference type="NCBI Taxonomy" id="1614"/>
    <lineage>
        <taxon>Bacteria</taxon>
        <taxon>Bacillati</taxon>
        <taxon>Bacillota</taxon>
        <taxon>Bacilli</taxon>
        <taxon>Lactobacillales</taxon>
        <taxon>Lactobacillaceae</taxon>
        <taxon>Fructilactobacillus</taxon>
    </lineage>
</organism>
<evidence type="ECO:0000256" key="11">
    <source>
        <dbReference type="ARBA" id="ARBA00038053"/>
    </source>
</evidence>
<dbReference type="GO" id="GO:0008955">
    <property type="term" value="F:peptidoglycan glycosyltransferase activity"/>
    <property type="evidence" value="ECO:0007669"/>
    <property type="project" value="UniProtKB-EC"/>
</dbReference>
<evidence type="ECO:0000256" key="16">
    <source>
        <dbReference type="ARBA" id="ARBA00049966"/>
    </source>
</evidence>
<evidence type="ECO:0000256" key="10">
    <source>
        <dbReference type="ARBA" id="ARBA00033270"/>
    </source>
</evidence>
<keyword evidence="19" id="KW-1185">Reference proteome</keyword>
<evidence type="ECO:0000256" key="5">
    <source>
        <dbReference type="ARBA" id="ARBA00022960"/>
    </source>
</evidence>
<evidence type="ECO:0000256" key="12">
    <source>
        <dbReference type="ARBA" id="ARBA00041185"/>
    </source>
</evidence>
<evidence type="ECO:0000256" key="17">
    <source>
        <dbReference type="SAM" id="Phobius"/>
    </source>
</evidence>
<feature type="transmembrane region" description="Helical" evidence="17">
    <location>
        <begin position="171"/>
        <end position="188"/>
    </location>
</feature>
<feature type="transmembrane region" description="Helical" evidence="17">
    <location>
        <begin position="280"/>
        <end position="306"/>
    </location>
</feature>
<dbReference type="Pfam" id="PF01098">
    <property type="entry name" value="FTSW_RODA_SPOVE"/>
    <property type="match status" value="1"/>
</dbReference>
<name>A0A0C1PMY3_9LACO</name>
<evidence type="ECO:0000256" key="6">
    <source>
        <dbReference type="ARBA" id="ARBA00022984"/>
    </source>
</evidence>
<dbReference type="InterPro" id="IPR001182">
    <property type="entry name" value="FtsW/RodA"/>
</dbReference>
<dbReference type="GO" id="GO:0005886">
    <property type="term" value="C:plasma membrane"/>
    <property type="evidence" value="ECO:0007669"/>
    <property type="project" value="TreeGrafter"/>
</dbReference>
<evidence type="ECO:0000256" key="8">
    <source>
        <dbReference type="ARBA" id="ARBA00023136"/>
    </source>
</evidence>
<keyword evidence="7 17" id="KW-1133">Transmembrane helix</keyword>
<dbReference type="PANTHER" id="PTHR30474">
    <property type="entry name" value="CELL CYCLE PROTEIN"/>
    <property type="match status" value="1"/>
</dbReference>
<keyword evidence="5" id="KW-0133">Cell shape</keyword>
<feature type="transmembrane region" description="Helical" evidence="17">
    <location>
        <begin position="12"/>
        <end position="29"/>
    </location>
</feature>
<comment type="function">
    <text evidence="16">Peptidoglycan polymerase that is essential for cell division.</text>
</comment>
<feature type="transmembrane region" description="Helical" evidence="17">
    <location>
        <begin position="318"/>
        <end position="337"/>
    </location>
</feature>
<dbReference type="AlphaFoldDB" id="A0A0C1PMY3"/>
<evidence type="ECO:0000256" key="3">
    <source>
        <dbReference type="ARBA" id="ARBA00022679"/>
    </source>
</evidence>
<keyword evidence="6" id="KW-0573">Peptidoglycan synthesis</keyword>
<dbReference type="EC" id="2.4.99.28" evidence="14"/>
<evidence type="ECO:0000256" key="7">
    <source>
        <dbReference type="ARBA" id="ARBA00022989"/>
    </source>
</evidence>
<dbReference type="PROSITE" id="PS00428">
    <property type="entry name" value="FTSW_RODA_SPOVE"/>
    <property type="match status" value="1"/>
</dbReference>
<dbReference type="EMBL" id="JOJZ01000021">
    <property type="protein sequence ID" value="KID41276.1"/>
    <property type="molecule type" value="Genomic_DNA"/>
</dbReference>
<dbReference type="GO" id="GO:0032153">
    <property type="term" value="C:cell division site"/>
    <property type="evidence" value="ECO:0007669"/>
    <property type="project" value="TreeGrafter"/>
</dbReference>
<keyword evidence="18" id="KW-0132">Cell division</keyword>
<feature type="transmembrane region" description="Helical" evidence="17">
    <location>
        <begin position="146"/>
        <end position="165"/>
    </location>
</feature>
<keyword evidence="18" id="KW-0131">Cell cycle</keyword>
<accession>A0A0C1PMY3</accession>
<evidence type="ECO:0000313" key="18">
    <source>
        <dbReference type="EMBL" id="KID41276.1"/>
    </source>
</evidence>
<feature type="transmembrane region" description="Helical" evidence="17">
    <location>
        <begin position="195"/>
        <end position="211"/>
    </location>
</feature>
<dbReference type="GO" id="GO:0015648">
    <property type="term" value="F:lipid-linked peptidoglycan transporter activity"/>
    <property type="evidence" value="ECO:0007669"/>
    <property type="project" value="TreeGrafter"/>
</dbReference>
<dbReference type="RefSeq" id="WP_039144877.1">
    <property type="nucleotide sequence ID" value="NZ_JOJZ01000021.1"/>
</dbReference>
<evidence type="ECO:0000256" key="2">
    <source>
        <dbReference type="ARBA" id="ARBA00022676"/>
    </source>
</evidence>
<dbReference type="InterPro" id="IPR018365">
    <property type="entry name" value="Cell_cycle_FtsW-rel_CS"/>
</dbReference>
<keyword evidence="4 17" id="KW-0812">Transmembrane</keyword>
<evidence type="ECO:0000256" key="4">
    <source>
        <dbReference type="ARBA" id="ARBA00022692"/>
    </source>
</evidence>
<comment type="subcellular location">
    <subcellularLocation>
        <location evidence="1">Membrane</location>
        <topology evidence="1">Multi-pass membrane protein</topology>
    </subcellularLocation>
</comment>
<dbReference type="GO" id="GO:0008360">
    <property type="term" value="P:regulation of cell shape"/>
    <property type="evidence" value="ECO:0007669"/>
    <property type="project" value="UniProtKB-KW"/>
</dbReference>
<comment type="catalytic activity">
    <reaction evidence="15">
        <text>[GlcNAc-(1-&gt;4)-Mur2Ac(oyl-L-Ala-gamma-D-Glu-L-Lys-D-Ala-D-Ala)](n)-di-trans,octa-cis-undecaprenyl diphosphate + beta-D-GlcNAc-(1-&gt;4)-Mur2Ac(oyl-L-Ala-gamma-D-Glu-L-Lys-D-Ala-D-Ala)-di-trans,octa-cis-undecaprenyl diphosphate = [GlcNAc-(1-&gt;4)-Mur2Ac(oyl-L-Ala-gamma-D-Glu-L-Lys-D-Ala-D-Ala)](n+1)-di-trans,octa-cis-undecaprenyl diphosphate + di-trans,octa-cis-undecaprenyl diphosphate + H(+)</text>
        <dbReference type="Rhea" id="RHEA:23708"/>
        <dbReference type="Rhea" id="RHEA-COMP:9602"/>
        <dbReference type="Rhea" id="RHEA-COMP:9603"/>
        <dbReference type="ChEBI" id="CHEBI:15378"/>
        <dbReference type="ChEBI" id="CHEBI:58405"/>
        <dbReference type="ChEBI" id="CHEBI:60033"/>
        <dbReference type="ChEBI" id="CHEBI:78435"/>
        <dbReference type="EC" id="2.4.99.28"/>
    </reaction>
</comment>
<comment type="similarity">
    <text evidence="11">Belongs to the SEDS family. FtsW subfamily.</text>
</comment>
<sequence>MIKYLKQLDWYIMVPYLLLSMIGIVMVFSSSEGLSAHTDMAFRYLVLQIVFVVVGFCVLIFFSVLRSKAFEGNLKFYIILMVIMVFALIFLMFFGATTNGAAGWIILGPVHIQPAEFCKPLFILYYANVLAYEKPFFENDGLSKEFITVARPSLIPIFMLVLILFQPDTGGFAINLFIILMMILAAGSNFKSARIWIVGIGALFVGFRLWIKPFEGIISHMHSYQMQRIISFSDPFKYIQTSGHQLVNSYYAISNGGWFGVGIGNGIQKMGYLSEPNTDFIIAVIGEELGIVGILVVLGLLLYLILRIIAVGSRTNDTFYSTICYGTAAYIFIQTLFNTGGAIGMIPLTGVALPFISYGGSSIIALTICLGLVLHISRIEKKERNKKAK</sequence>
<comment type="caution">
    <text evidence="18">The sequence shown here is derived from an EMBL/GenBank/DDBJ whole genome shotgun (WGS) entry which is preliminary data.</text>
</comment>
<evidence type="ECO:0000256" key="14">
    <source>
        <dbReference type="ARBA" id="ARBA00044770"/>
    </source>
</evidence>
<feature type="transmembrane region" description="Helical" evidence="17">
    <location>
        <begin position="76"/>
        <end position="96"/>
    </location>
</feature>
<dbReference type="Proteomes" id="UP000031397">
    <property type="component" value="Unassembled WGS sequence"/>
</dbReference>
<evidence type="ECO:0000313" key="19">
    <source>
        <dbReference type="Proteomes" id="UP000031397"/>
    </source>
</evidence>